<name>A0ABN9URH0_9DINO</name>
<feature type="compositionally biased region" description="Basic and acidic residues" evidence="1">
    <location>
        <begin position="213"/>
        <end position="228"/>
    </location>
</feature>
<proteinExistence type="predicted"/>
<reference evidence="2" key="1">
    <citation type="submission" date="2023-10" db="EMBL/GenBank/DDBJ databases">
        <authorList>
            <person name="Chen Y."/>
            <person name="Shah S."/>
            <person name="Dougan E. K."/>
            <person name="Thang M."/>
            <person name="Chan C."/>
        </authorList>
    </citation>
    <scope>NUCLEOTIDE SEQUENCE [LARGE SCALE GENOMIC DNA]</scope>
</reference>
<feature type="region of interest" description="Disordered" evidence="1">
    <location>
        <begin position="35"/>
        <end position="100"/>
    </location>
</feature>
<sequence length="378" mass="38748">MASQVAAGWRGRPPGVSLQSPAAVLSKARASLLGTARPVDAEPQTSASGSCQFPSPGSASTPAWESNAEDCREDVAEGRSPGSSRPALAEEGPHPGYSTRDKAKLENLIRLHIHNVSASTAPVAEAVPTPQGLVAGRLSQPREGLPPPTGPPPGLAPGFSFGSIGHPTSCAGPCKYLSAKSRGCKDGQDCDRCHLCVWPRDGRRKQTSQDAPADVRADGASKPRDGGRRQQPGSAEGAPGLDAPACGERVRAARAFASEPPLAPAPGAPSALQLVGPAACAQPAASRGPKAPAGAAARGDRAEWTRDELEKMSVGSANHPHGCAGACKYFRKPRGCKDGAACNRCHACEWHAPPRRGAQATAAATKDAVEEALLDAQP</sequence>
<protein>
    <recommendedName>
        <fullName evidence="4">C3H1-type domain-containing protein</fullName>
    </recommendedName>
</protein>
<feature type="region of interest" description="Disordered" evidence="1">
    <location>
        <begin position="1"/>
        <end position="20"/>
    </location>
</feature>
<evidence type="ECO:0000256" key="1">
    <source>
        <dbReference type="SAM" id="MobiDB-lite"/>
    </source>
</evidence>
<evidence type="ECO:0008006" key="4">
    <source>
        <dbReference type="Google" id="ProtNLM"/>
    </source>
</evidence>
<feature type="compositionally biased region" description="Polar residues" evidence="1">
    <location>
        <begin position="43"/>
        <end position="64"/>
    </location>
</feature>
<dbReference type="Proteomes" id="UP001189429">
    <property type="component" value="Unassembled WGS sequence"/>
</dbReference>
<dbReference type="EMBL" id="CAUYUJ010016176">
    <property type="protein sequence ID" value="CAK0862616.1"/>
    <property type="molecule type" value="Genomic_DNA"/>
</dbReference>
<organism evidence="2 3">
    <name type="scientific">Prorocentrum cordatum</name>
    <dbReference type="NCBI Taxonomy" id="2364126"/>
    <lineage>
        <taxon>Eukaryota</taxon>
        <taxon>Sar</taxon>
        <taxon>Alveolata</taxon>
        <taxon>Dinophyceae</taxon>
        <taxon>Prorocentrales</taxon>
        <taxon>Prorocentraceae</taxon>
        <taxon>Prorocentrum</taxon>
    </lineage>
</organism>
<comment type="caution">
    <text evidence="2">The sequence shown here is derived from an EMBL/GenBank/DDBJ whole genome shotgun (WGS) entry which is preliminary data.</text>
</comment>
<feature type="compositionally biased region" description="Pro residues" evidence="1">
    <location>
        <begin position="144"/>
        <end position="155"/>
    </location>
</feature>
<accession>A0ABN9URH0</accession>
<feature type="region of interest" description="Disordered" evidence="1">
    <location>
        <begin position="202"/>
        <end position="244"/>
    </location>
</feature>
<evidence type="ECO:0000313" key="3">
    <source>
        <dbReference type="Proteomes" id="UP001189429"/>
    </source>
</evidence>
<feature type="region of interest" description="Disordered" evidence="1">
    <location>
        <begin position="136"/>
        <end position="160"/>
    </location>
</feature>
<evidence type="ECO:0000313" key="2">
    <source>
        <dbReference type="EMBL" id="CAK0862616.1"/>
    </source>
</evidence>
<keyword evidence="3" id="KW-1185">Reference proteome</keyword>
<gene>
    <name evidence="2" type="ORF">PCOR1329_LOCUS50979</name>
</gene>